<dbReference type="InterPro" id="IPR000477">
    <property type="entry name" value="RT_dom"/>
</dbReference>
<proteinExistence type="predicted"/>
<comment type="caution">
    <text evidence="2">The sequence shown here is derived from an EMBL/GenBank/DDBJ whole genome shotgun (WGS) entry which is preliminary data.</text>
</comment>
<dbReference type="AlphaFoldDB" id="A0A8B6D3B7"/>
<dbReference type="CDD" id="cd01647">
    <property type="entry name" value="RT_LTR"/>
    <property type="match status" value="1"/>
</dbReference>
<dbReference type="InterPro" id="IPR043128">
    <property type="entry name" value="Rev_trsase/Diguanyl_cyclase"/>
</dbReference>
<dbReference type="PANTHER" id="PTHR33064">
    <property type="entry name" value="POL PROTEIN"/>
    <property type="match status" value="1"/>
</dbReference>
<gene>
    <name evidence="2" type="ORF">MGAL_10B091922</name>
</gene>
<dbReference type="PROSITE" id="PS50878">
    <property type="entry name" value="RT_POL"/>
    <property type="match status" value="1"/>
</dbReference>
<reference evidence="2" key="1">
    <citation type="submission" date="2018-11" db="EMBL/GenBank/DDBJ databases">
        <authorList>
            <person name="Alioto T."/>
            <person name="Alioto T."/>
        </authorList>
    </citation>
    <scope>NUCLEOTIDE SEQUENCE</scope>
</reference>
<evidence type="ECO:0000259" key="1">
    <source>
        <dbReference type="PROSITE" id="PS50878"/>
    </source>
</evidence>
<accession>A0A8B6D3B7</accession>
<keyword evidence="3" id="KW-1185">Reference proteome</keyword>
<dbReference type="EMBL" id="UYJE01002785">
    <property type="protein sequence ID" value="VDI13598.1"/>
    <property type="molecule type" value="Genomic_DNA"/>
</dbReference>
<evidence type="ECO:0000313" key="2">
    <source>
        <dbReference type="EMBL" id="VDI13598.1"/>
    </source>
</evidence>
<feature type="domain" description="Reverse transcriptase" evidence="1">
    <location>
        <begin position="1"/>
        <end position="80"/>
    </location>
</feature>
<dbReference type="OrthoDB" id="5860913at2759"/>
<dbReference type="Gene3D" id="3.30.70.270">
    <property type="match status" value="1"/>
</dbReference>
<dbReference type="InterPro" id="IPR043502">
    <property type="entry name" value="DNA/RNA_pol_sf"/>
</dbReference>
<dbReference type="Pfam" id="PF00078">
    <property type="entry name" value="RVT_1"/>
    <property type="match status" value="1"/>
</dbReference>
<dbReference type="InterPro" id="IPR051320">
    <property type="entry name" value="Viral_Replic_Matur_Polypro"/>
</dbReference>
<dbReference type="SUPFAM" id="SSF56672">
    <property type="entry name" value="DNA/RNA polymerases"/>
    <property type="match status" value="1"/>
</dbReference>
<name>A0A8B6D3B7_MYTGA</name>
<evidence type="ECO:0000313" key="3">
    <source>
        <dbReference type="Proteomes" id="UP000596742"/>
    </source>
</evidence>
<protein>
    <recommendedName>
        <fullName evidence="1">Reverse transcriptase domain-containing protein</fullName>
    </recommendedName>
</protein>
<organism evidence="2 3">
    <name type="scientific">Mytilus galloprovincialis</name>
    <name type="common">Mediterranean mussel</name>
    <dbReference type="NCBI Taxonomy" id="29158"/>
    <lineage>
        <taxon>Eukaryota</taxon>
        <taxon>Metazoa</taxon>
        <taxon>Spiralia</taxon>
        <taxon>Lophotrochozoa</taxon>
        <taxon>Mollusca</taxon>
        <taxon>Bivalvia</taxon>
        <taxon>Autobranchia</taxon>
        <taxon>Pteriomorphia</taxon>
        <taxon>Mytilida</taxon>
        <taxon>Mytiloidea</taxon>
        <taxon>Mytilidae</taxon>
        <taxon>Mytilinae</taxon>
        <taxon>Mytilus</taxon>
    </lineage>
</organism>
<sequence>MGLKNSPQMFQRLMETVLHGLTFKFCLIYLDDIIVFSKTFEDHVQHLTAVFERLKNAGLKLHPKKCTFAKRQIKYLGHIVSSDGILPDPDKISAIKELSDTKTSQGRSCISWTIRLLPQVY</sequence>
<dbReference type="PANTHER" id="PTHR33064:SF37">
    <property type="entry name" value="RIBONUCLEASE H"/>
    <property type="match status" value="1"/>
</dbReference>
<dbReference type="FunFam" id="3.30.70.270:FF:000003">
    <property type="entry name" value="Transposon Ty3-G Gag-Pol polyprotein"/>
    <property type="match status" value="1"/>
</dbReference>
<dbReference type="Proteomes" id="UP000596742">
    <property type="component" value="Unassembled WGS sequence"/>
</dbReference>